<dbReference type="EMBL" id="MU151062">
    <property type="protein sequence ID" value="KAF9453396.1"/>
    <property type="molecule type" value="Genomic_DNA"/>
</dbReference>
<evidence type="ECO:0000313" key="3">
    <source>
        <dbReference type="EMBL" id="KAF9453396.1"/>
    </source>
</evidence>
<keyword evidence="1" id="KW-0677">Repeat</keyword>
<evidence type="ECO:0000256" key="1">
    <source>
        <dbReference type="ARBA" id="ARBA00022737"/>
    </source>
</evidence>
<dbReference type="PANTHER" id="PTHR10039">
    <property type="entry name" value="AMELOGENIN"/>
    <property type="match status" value="1"/>
</dbReference>
<dbReference type="AlphaFoldDB" id="A0A9P6C5X4"/>
<accession>A0A9P6C5X4</accession>
<name>A0A9P6C5X4_9AGAR</name>
<dbReference type="OrthoDB" id="5967843at2759"/>
<feature type="domain" description="NACHT" evidence="2">
    <location>
        <begin position="95"/>
        <end position="242"/>
    </location>
</feature>
<protein>
    <recommendedName>
        <fullName evidence="2">NACHT domain-containing protein</fullName>
    </recommendedName>
</protein>
<dbReference type="PROSITE" id="PS50837">
    <property type="entry name" value="NACHT"/>
    <property type="match status" value="1"/>
</dbReference>
<organism evidence="3 4">
    <name type="scientific">Macrolepiota fuliginosa MF-IS2</name>
    <dbReference type="NCBI Taxonomy" id="1400762"/>
    <lineage>
        <taxon>Eukaryota</taxon>
        <taxon>Fungi</taxon>
        <taxon>Dikarya</taxon>
        <taxon>Basidiomycota</taxon>
        <taxon>Agaricomycotina</taxon>
        <taxon>Agaricomycetes</taxon>
        <taxon>Agaricomycetidae</taxon>
        <taxon>Agaricales</taxon>
        <taxon>Agaricineae</taxon>
        <taxon>Agaricaceae</taxon>
        <taxon>Macrolepiota</taxon>
    </lineage>
</organism>
<gene>
    <name evidence="3" type="ORF">P691DRAFT_64887</name>
</gene>
<dbReference type="InterPro" id="IPR007111">
    <property type="entry name" value="NACHT_NTPase"/>
</dbReference>
<dbReference type="InterPro" id="IPR027417">
    <property type="entry name" value="P-loop_NTPase"/>
</dbReference>
<reference evidence="3" key="1">
    <citation type="submission" date="2020-11" db="EMBL/GenBank/DDBJ databases">
        <authorList>
            <consortium name="DOE Joint Genome Institute"/>
            <person name="Ahrendt S."/>
            <person name="Riley R."/>
            <person name="Andreopoulos W."/>
            <person name="Labutti K."/>
            <person name="Pangilinan J."/>
            <person name="Ruiz-Duenas F.J."/>
            <person name="Barrasa J.M."/>
            <person name="Sanchez-Garcia M."/>
            <person name="Camarero S."/>
            <person name="Miyauchi S."/>
            <person name="Serrano A."/>
            <person name="Linde D."/>
            <person name="Babiker R."/>
            <person name="Drula E."/>
            <person name="Ayuso-Fernandez I."/>
            <person name="Pacheco R."/>
            <person name="Padilla G."/>
            <person name="Ferreira P."/>
            <person name="Barriuso J."/>
            <person name="Kellner H."/>
            <person name="Castanera R."/>
            <person name="Alfaro M."/>
            <person name="Ramirez L."/>
            <person name="Pisabarro A.G."/>
            <person name="Kuo A."/>
            <person name="Tritt A."/>
            <person name="Lipzen A."/>
            <person name="He G."/>
            <person name="Yan M."/>
            <person name="Ng V."/>
            <person name="Cullen D."/>
            <person name="Martin F."/>
            <person name="Rosso M.-N."/>
            <person name="Henrissat B."/>
            <person name="Hibbett D."/>
            <person name="Martinez A.T."/>
            <person name="Grigoriev I.V."/>
        </authorList>
    </citation>
    <scope>NUCLEOTIDE SEQUENCE</scope>
    <source>
        <strain evidence="3">MF-IS2</strain>
    </source>
</reference>
<dbReference type="InterPro" id="IPR056884">
    <property type="entry name" value="NPHP3-like_N"/>
</dbReference>
<evidence type="ECO:0000259" key="2">
    <source>
        <dbReference type="PROSITE" id="PS50837"/>
    </source>
</evidence>
<dbReference type="Gene3D" id="3.40.50.300">
    <property type="entry name" value="P-loop containing nucleotide triphosphate hydrolases"/>
    <property type="match status" value="1"/>
</dbReference>
<comment type="caution">
    <text evidence="3">The sequence shown here is derived from an EMBL/GenBank/DDBJ whole genome shotgun (WGS) entry which is preliminary data.</text>
</comment>
<dbReference type="Proteomes" id="UP000807342">
    <property type="component" value="Unassembled WGS sequence"/>
</dbReference>
<keyword evidence="4" id="KW-1185">Reference proteome</keyword>
<evidence type="ECO:0000313" key="4">
    <source>
        <dbReference type="Proteomes" id="UP000807342"/>
    </source>
</evidence>
<dbReference type="SUPFAM" id="SSF52540">
    <property type="entry name" value="P-loop containing nucleoside triphosphate hydrolases"/>
    <property type="match status" value="1"/>
</dbReference>
<sequence>MQNYTTQAPSSVNQSYCGLFNQAQNFAIHNSSLYSIDHHHAETTSVLEHLVNYSMPDARYDSSARDPPPRCHPGTRTNLVESLQTILQEPNPKAKLIWLHGPAGVGKSAILQTLAEAEAERGKLGATLFFSRSNHRDDPQKVFTTLSFQFAVKDPSYQTYMTQRMAADPTFLDKSLPTQFKDLITMPFARHQLLDPDGNIVFLDGLDECRDEREQSRIIELIHEFVLQYPTVPLTWVVASRPEPHIKASFSRAGARIQNYWEKEIPIDSKESIRDVEFYLHKEFTRIQQSYPDVILSGELWPSEKHFLKICRTALGLFVFASTVIRFIDDPGYGNPVSRLKCVLAIFDKSPQEKGIEANPFQVLDRLYEQIMSNIPSDVLPTTKLLLGFVTLLGEFTDISPFFLCNLMGIEHHVLYGVLRRLHSVLKFPEMRRAAEGSIRYHHASFSDYLQDRGRSNIYHISLPNAGTHVWHRCMTILQQWGKRYSYDDVELSWPSKRMRKERNIWYLQVR</sequence>
<dbReference type="PANTHER" id="PTHR10039:SF17">
    <property type="entry name" value="FUNGAL STAND N-TERMINAL GOODBYE DOMAIN-CONTAINING PROTEIN-RELATED"/>
    <property type="match status" value="1"/>
</dbReference>
<dbReference type="Pfam" id="PF24883">
    <property type="entry name" value="NPHP3_N"/>
    <property type="match status" value="1"/>
</dbReference>
<proteinExistence type="predicted"/>